<evidence type="ECO:0000313" key="4">
    <source>
        <dbReference type="Proteomes" id="UP001595528"/>
    </source>
</evidence>
<dbReference type="Gene3D" id="2.30.30.40">
    <property type="entry name" value="SH3 Domains"/>
    <property type="match status" value="1"/>
</dbReference>
<dbReference type="Proteomes" id="UP001595528">
    <property type="component" value="Unassembled WGS sequence"/>
</dbReference>
<keyword evidence="1" id="KW-0732">Signal</keyword>
<gene>
    <name evidence="3" type="ORF">ACFOGJ_25995</name>
</gene>
<keyword evidence="4" id="KW-1185">Reference proteome</keyword>
<evidence type="ECO:0000256" key="1">
    <source>
        <dbReference type="SAM" id="SignalP"/>
    </source>
</evidence>
<feature type="chain" id="PRO_5046949078" evidence="1">
    <location>
        <begin position="24"/>
        <end position="270"/>
    </location>
</feature>
<name>A0ABV7L7S8_9PROT</name>
<accession>A0ABV7L7S8</accession>
<protein>
    <submittedName>
        <fullName evidence="3">SH3 domain-containing protein</fullName>
    </submittedName>
</protein>
<dbReference type="EMBL" id="JBHRTR010000048">
    <property type="protein sequence ID" value="MFC3230726.1"/>
    <property type="molecule type" value="Genomic_DNA"/>
</dbReference>
<feature type="domain" description="SH3b" evidence="2">
    <location>
        <begin position="163"/>
        <end position="213"/>
    </location>
</feature>
<reference evidence="4" key="1">
    <citation type="journal article" date="2019" name="Int. J. Syst. Evol. Microbiol.">
        <title>The Global Catalogue of Microorganisms (GCM) 10K type strain sequencing project: providing services to taxonomists for standard genome sequencing and annotation.</title>
        <authorList>
            <consortium name="The Broad Institute Genomics Platform"/>
            <consortium name="The Broad Institute Genome Sequencing Center for Infectious Disease"/>
            <person name="Wu L."/>
            <person name="Ma J."/>
        </authorList>
    </citation>
    <scope>NUCLEOTIDE SEQUENCE [LARGE SCALE GENOMIC DNA]</scope>
    <source>
        <strain evidence="4">KCTC 42964</strain>
    </source>
</reference>
<sequence>MRAAGLALGALVAAGLAVQPAQAEGLLDSIDNEDIGRIVGGVGGAVLGSQFGKGTGKAVAVGAGALGGLFLGGEIGKRVGGSDQEQIVNTRQQALESDRPVTWRNPDSGVQSTARVTETAYRPAPVVTTKPSTGSATPKNDVVWRVPTMQLIGADYRATTTSNIRGGPSTDYAVMGQLKEDERVHVVGKVADRDWYMISRNGIGSGFVYGDLLRRIPGSGGDMARPQSTASLDNVRECSVIEQQVTLPDGTQETRRARACRTADGNWELI</sequence>
<evidence type="ECO:0000313" key="3">
    <source>
        <dbReference type="EMBL" id="MFC3230726.1"/>
    </source>
</evidence>
<organism evidence="3 4">
    <name type="scientific">Marinibaculum pumilum</name>
    <dbReference type="NCBI Taxonomy" id="1766165"/>
    <lineage>
        <taxon>Bacteria</taxon>
        <taxon>Pseudomonadati</taxon>
        <taxon>Pseudomonadota</taxon>
        <taxon>Alphaproteobacteria</taxon>
        <taxon>Rhodospirillales</taxon>
        <taxon>Rhodospirillaceae</taxon>
        <taxon>Marinibaculum</taxon>
    </lineage>
</organism>
<proteinExistence type="predicted"/>
<feature type="signal peptide" evidence="1">
    <location>
        <begin position="1"/>
        <end position="23"/>
    </location>
</feature>
<dbReference type="Pfam" id="PF08239">
    <property type="entry name" value="SH3_3"/>
    <property type="match status" value="1"/>
</dbReference>
<evidence type="ECO:0000259" key="2">
    <source>
        <dbReference type="Pfam" id="PF08239"/>
    </source>
</evidence>
<dbReference type="RefSeq" id="WP_379906157.1">
    <property type="nucleotide sequence ID" value="NZ_JBHRTR010000048.1"/>
</dbReference>
<comment type="caution">
    <text evidence="3">The sequence shown here is derived from an EMBL/GenBank/DDBJ whole genome shotgun (WGS) entry which is preliminary data.</text>
</comment>
<dbReference type="InterPro" id="IPR003646">
    <property type="entry name" value="SH3-like_bac-type"/>
</dbReference>